<keyword evidence="2" id="KW-0812">Transmembrane</keyword>
<evidence type="ECO:0000256" key="2">
    <source>
        <dbReference type="SAM" id="Phobius"/>
    </source>
</evidence>
<evidence type="ECO:0000313" key="4">
    <source>
        <dbReference type="Proteomes" id="UP001157418"/>
    </source>
</evidence>
<accession>A0AAU9P6Y6</accession>
<evidence type="ECO:0000313" key="3">
    <source>
        <dbReference type="EMBL" id="CAH1445773.1"/>
    </source>
</evidence>
<protein>
    <submittedName>
        <fullName evidence="3">Uncharacterized protein</fullName>
    </submittedName>
</protein>
<keyword evidence="2" id="KW-1133">Transmembrane helix</keyword>
<name>A0AAU9P6Y6_9ASTR</name>
<comment type="caution">
    <text evidence="3">The sequence shown here is derived from an EMBL/GenBank/DDBJ whole genome shotgun (WGS) entry which is preliminary data.</text>
</comment>
<dbReference type="Proteomes" id="UP001157418">
    <property type="component" value="Unassembled WGS sequence"/>
</dbReference>
<keyword evidence="4" id="KW-1185">Reference proteome</keyword>
<feature type="transmembrane region" description="Helical" evidence="2">
    <location>
        <begin position="132"/>
        <end position="152"/>
    </location>
</feature>
<keyword evidence="2" id="KW-0472">Membrane</keyword>
<sequence>MFVKPLCSLSASTCQQYEDHKRWETGSQHSESSFPTASMVGAFPMVHDLPPLQQPEVPQNNHMLHVHRSEPEVPHHHAQTLHAHRNESEVPHHHAQTLHGHRNEPEVPHHAHMLHVHRKQKQKLLTMLKCRMLTHMLLPIILLNQMIMMMMMRRSTYMDRR</sequence>
<feature type="region of interest" description="Disordered" evidence="1">
    <location>
        <begin position="75"/>
        <end position="102"/>
    </location>
</feature>
<evidence type="ECO:0000256" key="1">
    <source>
        <dbReference type="SAM" id="MobiDB-lite"/>
    </source>
</evidence>
<organism evidence="3 4">
    <name type="scientific">Lactuca virosa</name>
    <dbReference type="NCBI Taxonomy" id="75947"/>
    <lineage>
        <taxon>Eukaryota</taxon>
        <taxon>Viridiplantae</taxon>
        <taxon>Streptophyta</taxon>
        <taxon>Embryophyta</taxon>
        <taxon>Tracheophyta</taxon>
        <taxon>Spermatophyta</taxon>
        <taxon>Magnoliopsida</taxon>
        <taxon>eudicotyledons</taxon>
        <taxon>Gunneridae</taxon>
        <taxon>Pentapetalae</taxon>
        <taxon>asterids</taxon>
        <taxon>campanulids</taxon>
        <taxon>Asterales</taxon>
        <taxon>Asteraceae</taxon>
        <taxon>Cichorioideae</taxon>
        <taxon>Cichorieae</taxon>
        <taxon>Lactucinae</taxon>
        <taxon>Lactuca</taxon>
    </lineage>
</organism>
<proteinExistence type="predicted"/>
<gene>
    <name evidence="3" type="ORF">LVIROSA_LOCUS31515</name>
</gene>
<reference evidence="3 4" key="1">
    <citation type="submission" date="2022-01" db="EMBL/GenBank/DDBJ databases">
        <authorList>
            <person name="Xiong W."/>
            <person name="Schranz E."/>
        </authorList>
    </citation>
    <scope>NUCLEOTIDE SEQUENCE [LARGE SCALE GENOMIC DNA]</scope>
</reference>
<dbReference type="EMBL" id="CAKMRJ010005523">
    <property type="protein sequence ID" value="CAH1445773.1"/>
    <property type="molecule type" value="Genomic_DNA"/>
</dbReference>
<dbReference type="AlphaFoldDB" id="A0AAU9P6Y6"/>